<comment type="similarity">
    <text evidence="7">Belongs to the FtsL family.</text>
</comment>
<dbReference type="Proteomes" id="UP000239549">
    <property type="component" value="Unassembled WGS sequence"/>
</dbReference>
<gene>
    <name evidence="7" type="primary">ftsL</name>
    <name evidence="9" type="ORF">DCCM_3581</name>
</gene>
<evidence type="ECO:0000256" key="1">
    <source>
        <dbReference type="ARBA" id="ARBA00022475"/>
    </source>
</evidence>
<evidence type="ECO:0000256" key="5">
    <source>
        <dbReference type="ARBA" id="ARBA00023136"/>
    </source>
</evidence>
<dbReference type="InterPro" id="IPR007060">
    <property type="entry name" value="FtsL/DivIC"/>
</dbReference>
<organism evidence="9 10">
    <name type="scientific">Desulfocucumis palustris</name>
    <dbReference type="NCBI Taxonomy" id="1898651"/>
    <lineage>
        <taxon>Bacteria</taxon>
        <taxon>Bacillati</taxon>
        <taxon>Bacillota</taxon>
        <taxon>Clostridia</taxon>
        <taxon>Eubacteriales</taxon>
        <taxon>Desulfocucumaceae</taxon>
        <taxon>Desulfocucumis</taxon>
    </lineage>
</organism>
<evidence type="ECO:0000313" key="10">
    <source>
        <dbReference type="Proteomes" id="UP000239549"/>
    </source>
</evidence>
<evidence type="ECO:0000313" key="9">
    <source>
        <dbReference type="EMBL" id="GBF34463.1"/>
    </source>
</evidence>
<keyword evidence="3 7" id="KW-0812">Transmembrane</keyword>
<dbReference type="AlphaFoldDB" id="A0A2L2XFJ6"/>
<keyword evidence="6 7" id="KW-0131">Cell cycle</keyword>
<comment type="caution">
    <text evidence="9">The sequence shown here is derived from an EMBL/GenBank/DDBJ whole genome shotgun (WGS) entry which is preliminary data.</text>
</comment>
<evidence type="ECO:0000256" key="2">
    <source>
        <dbReference type="ARBA" id="ARBA00022618"/>
    </source>
</evidence>
<keyword evidence="5 7" id="KW-0472">Membrane</keyword>
<feature type="region of interest" description="Disordered" evidence="8">
    <location>
        <begin position="124"/>
        <end position="152"/>
    </location>
</feature>
<keyword evidence="1 7" id="KW-1003">Cell membrane</keyword>
<comment type="subcellular location">
    <subcellularLocation>
        <location evidence="7">Cell membrane</location>
        <topology evidence="7">Single-pass type II membrane protein</topology>
    </subcellularLocation>
    <text evidence="7">Localizes to the division septum where it forms a ring structure.</text>
</comment>
<dbReference type="GO" id="GO:0043093">
    <property type="term" value="P:FtsZ-dependent cytokinesis"/>
    <property type="evidence" value="ECO:0007669"/>
    <property type="project" value="UniProtKB-UniRule"/>
</dbReference>
<keyword evidence="10" id="KW-1185">Reference proteome</keyword>
<dbReference type="GO" id="GO:0032153">
    <property type="term" value="C:cell division site"/>
    <property type="evidence" value="ECO:0007669"/>
    <property type="project" value="UniProtKB-UniRule"/>
</dbReference>
<dbReference type="HAMAP" id="MF_00910">
    <property type="entry name" value="FtsL"/>
    <property type="match status" value="1"/>
</dbReference>
<dbReference type="RefSeq" id="WP_104372718.1">
    <property type="nucleotide sequence ID" value="NZ_BFAV01000141.1"/>
</dbReference>
<dbReference type="InterPro" id="IPR011922">
    <property type="entry name" value="Cell_div_FtsL"/>
</dbReference>
<dbReference type="GO" id="GO:0005886">
    <property type="term" value="C:plasma membrane"/>
    <property type="evidence" value="ECO:0007669"/>
    <property type="project" value="UniProtKB-SubCell"/>
</dbReference>
<dbReference type="EMBL" id="BFAV01000141">
    <property type="protein sequence ID" value="GBF34463.1"/>
    <property type="molecule type" value="Genomic_DNA"/>
</dbReference>
<dbReference type="Pfam" id="PF04977">
    <property type="entry name" value="DivIC"/>
    <property type="match status" value="1"/>
</dbReference>
<proteinExistence type="inferred from homology"/>
<evidence type="ECO:0000256" key="7">
    <source>
        <dbReference type="HAMAP-Rule" id="MF_00910"/>
    </source>
</evidence>
<protein>
    <recommendedName>
        <fullName evidence="7">Cell division protein FtsL</fullName>
    </recommendedName>
</protein>
<evidence type="ECO:0000256" key="4">
    <source>
        <dbReference type="ARBA" id="ARBA00022989"/>
    </source>
</evidence>
<sequence>MIVAQERYEHYSLPEEDRRIARRPRRGPLPRKGQVMLAGLVCIIFCTGIMIAFYYTQVLITGYKIYRLEKELAGLQQETNQLNEGINRLTSLEYVEKVATTKLGMVRPDNKNVVLIDADVTGQNDRKPAATAGTAAENPGGEEAESKPQEKRNHVLQAFVNLMEHIRG</sequence>
<feature type="transmembrane region" description="Helical" evidence="7">
    <location>
        <begin position="35"/>
        <end position="55"/>
    </location>
</feature>
<evidence type="ECO:0000256" key="8">
    <source>
        <dbReference type="SAM" id="MobiDB-lite"/>
    </source>
</evidence>
<evidence type="ECO:0000256" key="3">
    <source>
        <dbReference type="ARBA" id="ARBA00022692"/>
    </source>
</evidence>
<comment type="function">
    <text evidence="7">Essential cell division protein.</text>
</comment>
<keyword evidence="4 7" id="KW-1133">Transmembrane helix</keyword>
<reference evidence="10" key="1">
    <citation type="submission" date="2018-02" db="EMBL/GenBank/DDBJ databases">
        <title>Genome sequence of Desulfocucumis palustris strain NAW-5.</title>
        <authorList>
            <person name="Watanabe M."/>
            <person name="Kojima H."/>
            <person name="Fukui M."/>
        </authorList>
    </citation>
    <scope>NUCLEOTIDE SEQUENCE [LARGE SCALE GENOMIC DNA]</scope>
    <source>
        <strain evidence="10">NAW-5</strain>
    </source>
</reference>
<dbReference type="OrthoDB" id="2082132at2"/>
<accession>A0A2L2XFJ6</accession>
<name>A0A2L2XFJ6_9FIRM</name>
<keyword evidence="2 7" id="KW-0132">Cell division</keyword>
<evidence type="ECO:0000256" key="6">
    <source>
        <dbReference type="ARBA" id="ARBA00023306"/>
    </source>
</evidence>